<dbReference type="PROSITE" id="PS01180">
    <property type="entry name" value="CUB"/>
    <property type="match status" value="1"/>
</dbReference>
<dbReference type="InterPro" id="IPR000859">
    <property type="entry name" value="CUB_dom"/>
</dbReference>
<keyword evidence="6" id="KW-1185">Reference proteome</keyword>
<keyword evidence="3" id="KW-0472">Membrane</keyword>
<dbReference type="PANTHER" id="PTHR39385:SF2">
    <property type="entry name" value="SLIT-LIKE 3 PROTEIN"/>
    <property type="match status" value="1"/>
</dbReference>
<feature type="transmembrane region" description="Helical" evidence="3">
    <location>
        <begin position="149"/>
        <end position="174"/>
    </location>
</feature>
<evidence type="ECO:0000256" key="1">
    <source>
        <dbReference type="ARBA" id="ARBA00023157"/>
    </source>
</evidence>
<dbReference type="SMART" id="SM00042">
    <property type="entry name" value="CUB"/>
    <property type="match status" value="1"/>
</dbReference>
<accession>A0A914X3Z1</accession>
<feature type="chain" id="PRO_5037388432" evidence="4">
    <location>
        <begin position="21"/>
        <end position="192"/>
    </location>
</feature>
<keyword evidence="4" id="KW-0732">Signal</keyword>
<proteinExistence type="predicted"/>
<evidence type="ECO:0000259" key="5">
    <source>
        <dbReference type="PROSITE" id="PS01180"/>
    </source>
</evidence>
<name>A0A914X3Z1_9BILA</name>
<reference evidence="7" key="1">
    <citation type="submission" date="2022-11" db="UniProtKB">
        <authorList>
            <consortium name="WormBaseParasite"/>
        </authorList>
    </citation>
    <scope>IDENTIFICATION</scope>
</reference>
<evidence type="ECO:0000313" key="6">
    <source>
        <dbReference type="Proteomes" id="UP000887566"/>
    </source>
</evidence>
<sequence length="192" mass="21134">MAVIAASLLLVVAFGSVALGDRCSCSNRVVLLMNDNDYQFVSSPDYPRPYCPDLDCVWRVAAPDNDSHIQFYSSNLDLHPEDSIAIFDGKQEEELNASLTCKKNEVCDFVSAGQYLTIEFISGSTDSNHVGFRGAVMVLSDYQIETKTWVYVGGLVLIVFIATLAAGALILCLLRRRTSSRTPRSKNNDPLL</sequence>
<organism evidence="6 7">
    <name type="scientific">Plectus sambesii</name>
    <dbReference type="NCBI Taxonomy" id="2011161"/>
    <lineage>
        <taxon>Eukaryota</taxon>
        <taxon>Metazoa</taxon>
        <taxon>Ecdysozoa</taxon>
        <taxon>Nematoda</taxon>
        <taxon>Chromadorea</taxon>
        <taxon>Plectida</taxon>
        <taxon>Plectina</taxon>
        <taxon>Plectoidea</taxon>
        <taxon>Plectidae</taxon>
        <taxon>Plectus</taxon>
    </lineage>
</organism>
<evidence type="ECO:0000313" key="7">
    <source>
        <dbReference type="WBParaSite" id="PSAMB.scaffold6250size9878.g28156.t1"/>
    </source>
</evidence>
<dbReference type="CDD" id="cd00041">
    <property type="entry name" value="CUB"/>
    <property type="match status" value="1"/>
</dbReference>
<evidence type="ECO:0000256" key="3">
    <source>
        <dbReference type="SAM" id="Phobius"/>
    </source>
</evidence>
<dbReference type="InterPro" id="IPR035914">
    <property type="entry name" value="Sperma_CUB_dom_sf"/>
</dbReference>
<dbReference type="SUPFAM" id="SSF49854">
    <property type="entry name" value="Spermadhesin, CUB domain"/>
    <property type="match status" value="1"/>
</dbReference>
<comment type="caution">
    <text evidence="2">Lacks conserved residue(s) required for the propagation of feature annotation.</text>
</comment>
<protein>
    <submittedName>
        <fullName evidence="7">CUB domain-containing protein</fullName>
    </submittedName>
</protein>
<dbReference type="WBParaSite" id="PSAMB.scaffold6250size9878.g28156.t1">
    <property type="protein sequence ID" value="PSAMB.scaffold6250size9878.g28156.t1"/>
    <property type="gene ID" value="PSAMB.scaffold6250size9878.g28156"/>
</dbReference>
<evidence type="ECO:0000256" key="2">
    <source>
        <dbReference type="PROSITE-ProRule" id="PRU00059"/>
    </source>
</evidence>
<feature type="domain" description="CUB" evidence="5">
    <location>
        <begin position="25"/>
        <end position="139"/>
    </location>
</feature>
<dbReference type="Pfam" id="PF00431">
    <property type="entry name" value="CUB"/>
    <property type="match status" value="1"/>
</dbReference>
<keyword evidence="3" id="KW-1133">Transmembrane helix</keyword>
<keyword evidence="3" id="KW-0812">Transmembrane</keyword>
<dbReference type="Gene3D" id="2.60.120.290">
    <property type="entry name" value="Spermadhesin, CUB domain"/>
    <property type="match status" value="1"/>
</dbReference>
<dbReference type="PANTHER" id="PTHR39385">
    <property type="entry name" value="PROTEIN CBG20422"/>
    <property type="match status" value="1"/>
</dbReference>
<dbReference type="Proteomes" id="UP000887566">
    <property type="component" value="Unplaced"/>
</dbReference>
<evidence type="ECO:0000256" key="4">
    <source>
        <dbReference type="SAM" id="SignalP"/>
    </source>
</evidence>
<keyword evidence="1" id="KW-1015">Disulfide bond</keyword>
<feature type="signal peptide" evidence="4">
    <location>
        <begin position="1"/>
        <end position="20"/>
    </location>
</feature>
<dbReference type="AlphaFoldDB" id="A0A914X3Z1"/>